<feature type="transmembrane region" description="Helical" evidence="1">
    <location>
        <begin position="220"/>
        <end position="238"/>
    </location>
</feature>
<feature type="transmembrane region" description="Helical" evidence="1">
    <location>
        <begin position="6"/>
        <end position="26"/>
    </location>
</feature>
<dbReference type="RefSeq" id="WP_184888007.1">
    <property type="nucleotide sequence ID" value="NZ_BAAAHD010000057.1"/>
</dbReference>
<reference evidence="3 4" key="3">
    <citation type="submission" date="2020-08" db="EMBL/GenBank/DDBJ databases">
        <title>Sequencing the genomes of 1000 actinobacteria strains.</title>
        <authorList>
            <person name="Klenk H.-P."/>
        </authorList>
    </citation>
    <scope>NUCLEOTIDE SEQUENCE [LARGE SCALE GENOMIC DNA]</scope>
    <source>
        <strain evidence="3 4">DSM 44772</strain>
    </source>
</reference>
<evidence type="ECO:0000256" key="1">
    <source>
        <dbReference type="SAM" id="Phobius"/>
    </source>
</evidence>
<sequence>MGATTWTTPLAVTSFAIVLAGELWLLKGVYDWAGLRSDVAVQLLQRDRVLVYLAALLVAAGAAGFALTGERGPALAVLATAVASVLLTMPGPDHVVAFYPCLVIVPVGAAMALRTMLAPWTPVTLMSTLTFFVIAVAGGYLLRGLVAAAPVVYSGSEEQAHLIAYGRLVCGLAGAALLSAPLLWLLTGHRWLAALSAPFLLVVVTALFDRPDVLGHLGYLTYAITGPMAMGAAIYALFTDG</sequence>
<keyword evidence="1" id="KW-0812">Transmembrane</keyword>
<dbReference type="EMBL" id="BAAAHD010000057">
    <property type="protein sequence ID" value="GAA0583382.1"/>
    <property type="molecule type" value="Genomic_DNA"/>
</dbReference>
<comment type="caution">
    <text evidence="3">The sequence shown here is derived from an EMBL/GenBank/DDBJ whole genome shotgun (WGS) entry which is preliminary data.</text>
</comment>
<organism evidence="3 4">
    <name type="scientific">Actinomadura livida</name>
    <dbReference type="NCBI Taxonomy" id="79909"/>
    <lineage>
        <taxon>Bacteria</taxon>
        <taxon>Bacillati</taxon>
        <taxon>Actinomycetota</taxon>
        <taxon>Actinomycetes</taxon>
        <taxon>Streptosporangiales</taxon>
        <taxon>Thermomonosporaceae</taxon>
        <taxon>Actinomadura</taxon>
    </lineage>
</organism>
<evidence type="ECO:0000313" key="2">
    <source>
        <dbReference type="EMBL" id="GAA0583382.1"/>
    </source>
</evidence>
<feature type="transmembrane region" description="Helical" evidence="1">
    <location>
        <begin position="129"/>
        <end position="153"/>
    </location>
</feature>
<accession>A0A7W7N0V7</accession>
<reference evidence="2" key="4">
    <citation type="submission" date="2023-12" db="EMBL/GenBank/DDBJ databases">
        <authorList>
            <person name="Sun Q."/>
            <person name="Inoue M."/>
        </authorList>
    </citation>
    <scope>NUCLEOTIDE SEQUENCE</scope>
    <source>
        <strain evidence="2">JCM 10667</strain>
    </source>
</reference>
<evidence type="ECO:0000313" key="5">
    <source>
        <dbReference type="Proteomes" id="UP001501427"/>
    </source>
</evidence>
<dbReference type="AlphaFoldDB" id="A0A7W7N0V7"/>
<name>A0A7W7N0V7_9ACTN</name>
<feature type="transmembrane region" description="Helical" evidence="1">
    <location>
        <begin position="165"/>
        <end position="185"/>
    </location>
</feature>
<evidence type="ECO:0000313" key="4">
    <source>
        <dbReference type="Proteomes" id="UP000549343"/>
    </source>
</evidence>
<dbReference type="Proteomes" id="UP001501427">
    <property type="component" value="Unassembled WGS sequence"/>
</dbReference>
<proteinExistence type="predicted"/>
<dbReference type="Proteomes" id="UP000549343">
    <property type="component" value="Unassembled WGS sequence"/>
</dbReference>
<reference evidence="5" key="2">
    <citation type="journal article" date="2019" name="Int. J. Syst. Evol. Microbiol.">
        <title>The Global Catalogue of Microorganisms (GCM) 10K type strain sequencing project: providing services to taxonomists for standard genome sequencing and annotation.</title>
        <authorList>
            <consortium name="The Broad Institute Genomics Platform"/>
            <consortium name="The Broad Institute Genome Sequencing Center for Infectious Disease"/>
            <person name="Wu L."/>
            <person name="Ma J."/>
        </authorList>
    </citation>
    <scope>NUCLEOTIDE SEQUENCE [LARGE SCALE GENOMIC DNA]</scope>
    <source>
        <strain evidence="5">JCM 10667</strain>
    </source>
</reference>
<protein>
    <submittedName>
        <fullName evidence="3">Uncharacterized protein</fullName>
    </submittedName>
</protein>
<gene>
    <name evidence="3" type="ORF">F4557_005932</name>
    <name evidence="2" type="ORF">GCM10009546_52170</name>
</gene>
<feature type="transmembrane region" description="Helical" evidence="1">
    <location>
        <begin position="96"/>
        <end position="117"/>
    </location>
</feature>
<evidence type="ECO:0000313" key="3">
    <source>
        <dbReference type="EMBL" id="MBB4777514.1"/>
    </source>
</evidence>
<reference evidence="2" key="1">
    <citation type="journal article" date="2014" name="Int. J. Syst. Evol. Microbiol.">
        <title>Complete genome of a new Firmicutes species belonging to the dominant human colonic microbiota ('Ruminococcus bicirculans') reveals two chromosomes and a selective capacity to utilize plant glucans.</title>
        <authorList>
            <consortium name="NISC Comparative Sequencing Program"/>
            <person name="Wegmann U."/>
            <person name="Louis P."/>
            <person name="Goesmann A."/>
            <person name="Henrissat B."/>
            <person name="Duncan S.H."/>
            <person name="Flint H.J."/>
        </authorList>
    </citation>
    <scope>NUCLEOTIDE SEQUENCE</scope>
    <source>
        <strain evidence="2">JCM 10667</strain>
    </source>
</reference>
<keyword evidence="1" id="KW-1133">Transmembrane helix</keyword>
<dbReference type="EMBL" id="JACHMV010000001">
    <property type="protein sequence ID" value="MBB4777514.1"/>
    <property type="molecule type" value="Genomic_DNA"/>
</dbReference>
<keyword evidence="5" id="KW-1185">Reference proteome</keyword>
<keyword evidence="1" id="KW-0472">Membrane</keyword>
<feature type="transmembrane region" description="Helical" evidence="1">
    <location>
        <begin position="191"/>
        <end position="208"/>
    </location>
</feature>
<feature type="transmembrane region" description="Helical" evidence="1">
    <location>
        <begin position="49"/>
        <end position="67"/>
    </location>
</feature>